<evidence type="ECO:0000259" key="3">
    <source>
        <dbReference type="Pfam" id="PF08212"/>
    </source>
</evidence>
<comment type="similarity">
    <text evidence="1 2">Belongs to the calycin superfamily. Lipocalin family.</text>
</comment>
<dbReference type="Proteomes" id="UP000594262">
    <property type="component" value="Unplaced"/>
</dbReference>
<feature type="chain" id="PRO_5029999080" description="Lipocalin/cytosolic fatty-acid binding domain-containing protein" evidence="2">
    <location>
        <begin position="17"/>
        <end position="207"/>
    </location>
</feature>
<feature type="domain" description="Lipocalin/cytosolic fatty-acid binding" evidence="3">
    <location>
        <begin position="28"/>
        <end position="175"/>
    </location>
</feature>
<name>A0A7M5XER5_9CNID</name>
<dbReference type="AlphaFoldDB" id="A0A7M5XER5"/>
<dbReference type="Pfam" id="PF08212">
    <property type="entry name" value="Lipocalin_2"/>
    <property type="match status" value="1"/>
</dbReference>
<evidence type="ECO:0000313" key="5">
    <source>
        <dbReference type="Proteomes" id="UP000594262"/>
    </source>
</evidence>
<dbReference type="GO" id="GO:0006950">
    <property type="term" value="P:response to stress"/>
    <property type="evidence" value="ECO:0007669"/>
    <property type="project" value="UniProtKB-ARBA"/>
</dbReference>
<dbReference type="PANTHER" id="PTHR10612">
    <property type="entry name" value="APOLIPOPROTEIN D"/>
    <property type="match status" value="1"/>
</dbReference>
<keyword evidence="5" id="KW-1185">Reference proteome</keyword>
<protein>
    <recommendedName>
        <fullName evidence="3">Lipocalin/cytosolic fatty-acid binding domain-containing protein</fullName>
    </recommendedName>
</protein>
<reference evidence="4" key="1">
    <citation type="submission" date="2021-01" db="UniProtKB">
        <authorList>
            <consortium name="EnsemblMetazoa"/>
        </authorList>
    </citation>
    <scope>IDENTIFICATION</scope>
</reference>
<proteinExistence type="inferred from homology"/>
<dbReference type="PANTHER" id="PTHR10612:SF34">
    <property type="entry name" value="APOLIPOPROTEIN D"/>
    <property type="match status" value="1"/>
</dbReference>
<dbReference type="GeneID" id="136809842"/>
<dbReference type="InterPro" id="IPR000566">
    <property type="entry name" value="Lipocln_cytosolic_FA-bd_dom"/>
</dbReference>
<dbReference type="InterPro" id="IPR012674">
    <property type="entry name" value="Calycin"/>
</dbReference>
<dbReference type="OrthoDB" id="5967761at2759"/>
<feature type="signal peptide" evidence="2">
    <location>
        <begin position="1"/>
        <end position="16"/>
    </location>
</feature>
<sequence>MKVLALCIVLFGTCQGFLFPKIKTVDQLDVAKYTGRWYEMYNSLFQRITFEKNSYCTNAIYTPRKGSNIIGVLNSGVTGGPKGKVSDINGTVYQTDPSNAPGELLVSFPSAPQSKNANYLVIKLGPPTHGEKGQYEYTVITSPGKNFSWILARDVDVFRQKYEAETLQFLKDNGFVWPWNKPMKTYQEKDCFYESYPEEITPRQVIV</sequence>
<organism evidence="4 5">
    <name type="scientific">Clytia hemisphaerica</name>
    <dbReference type="NCBI Taxonomy" id="252671"/>
    <lineage>
        <taxon>Eukaryota</taxon>
        <taxon>Metazoa</taxon>
        <taxon>Cnidaria</taxon>
        <taxon>Hydrozoa</taxon>
        <taxon>Hydroidolina</taxon>
        <taxon>Leptothecata</taxon>
        <taxon>Obeliida</taxon>
        <taxon>Clytiidae</taxon>
        <taxon>Clytia</taxon>
    </lineage>
</organism>
<dbReference type="InterPro" id="IPR047202">
    <property type="entry name" value="Lipocalin_Blc-like_dom"/>
</dbReference>
<keyword evidence="2" id="KW-0732">Signal</keyword>
<dbReference type="InterPro" id="IPR022272">
    <property type="entry name" value="Lipocalin_CS"/>
</dbReference>
<dbReference type="PROSITE" id="PS00213">
    <property type="entry name" value="LIPOCALIN"/>
    <property type="match status" value="1"/>
</dbReference>
<evidence type="ECO:0000256" key="1">
    <source>
        <dbReference type="ARBA" id="ARBA00006889"/>
    </source>
</evidence>
<dbReference type="SUPFAM" id="SSF50814">
    <property type="entry name" value="Lipocalins"/>
    <property type="match status" value="1"/>
</dbReference>
<dbReference type="RefSeq" id="XP_066922500.1">
    <property type="nucleotide sequence ID" value="XM_067066399.1"/>
</dbReference>
<dbReference type="CDD" id="cd19438">
    <property type="entry name" value="lipocalin_Blc-like"/>
    <property type="match status" value="1"/>
</dbReference>
<evidence type="ECO:0000256" key="2">
    <source>
        <dbReference type="PIRNR" id="PIRNR036893"/>
    </source>
</evidence>
<dbReference type="EnsemblMetazoa" id="CLYHEMT022120.2">
    <property type="protein sequence ID" value="CLYHEMP022120.2"/>
    <property type="gene ID" value="CLYHEMG022120"/>
</dbReference>
<dbReference type="Gene3D" id="2.40.128.20">
    <property type="match status" value="1"/>
</dbReference>
<dbReference type="InterPro" id="IPR022271">
    <property type="entry name" value="Lipocalin_ApoD"/>
</dbReference>
<dbReference type="PIRSF" id="PIRSF036893">
    <property type="entry name" value="Lipocalin_ApoD"/>
    <property type="match status" value="1"/>
</dbReference>
<accession>A0A7M5XER5</accession>
<evidence type="ECO:0000313" key="4">
    <source>
        <dbReference type="EnsemblMetazoa" id="CLYHEMP022120.2"/>
    </source>
</evidence>